<name>A0A1J7J4G4_9PEZI</name>
<keyword evidence="10" id="KW-1185">Reference proteome</keyword>
<dbReference type="GO" id="GO:0003682">
    <property type="term" value="F:chromatin binding"/>
    <property type="evidence" value="ECO:0007669"/>
    <property type="project" value="TreeGrafter"/>
</dbReference>
<feature type="compositionally biased region" description="Acidic residues" evidence="6">
    <location>
        <begin position="934"/>
        <end position="948"/>
    </location>
</feature>
<dbReference type="Pfam" id="PF18600">
    <property type="entry name" value="Ezh2_MCSS_fung"/>
    <property type="match status" value="1"/>
</dbReference>
<evidence type="ECO:0000313" key="10">
    <source>
        <dbReference type="Proteomes" id="UP000182658"/>
    </source>
</evidence>
<dbReference type="GO" id="GO:0046976">
    <property type="term" value="F:histone H3K27 methyltransferase activity"/>
    <property type="evidence" value="ECO:0007669"/>
    <property type="project" value="TreeGrafter"/>
</dbReference>
<feature type="compositionally biased region" description="Polar residues" evidence="6">
    <location>
        <begin position="8"/>
        <end position="27"/>
    </location>
</feature>
<feature type="domain" description="CXC" evidence="8">
    <location>
        <begin position="484"/>
        <end position="603"/>
    </location>
</feature>
<evidence type="ECO:0000259" key="7">
    <source>
        <dbReference type="PROSITE" id="PS50280"/>
    </source>
</evidence>
<dbReference type="GO" id="GO:0031507">
    <property type="term" value="P:heterochromatin formation"/>
    <property type="evidence" value="ECO:0007669"/>
    <property type="project" value="TreeGrafter"/>
</dbReference>
<dbReference type="SUPFAM" id="SSF82199">
    <property type="entry name" value="SET domain"/>
    <property type="match status" value="1"/>
</dbReference>
<feature type="compositionally biased region" description="Basic residues" evidence="6">
    <location>
        <begin position="768"/>
        <end position="778"/>
    </location>
</feature>
<dbReference type="PROSITE" id="PS50280">
    <property type="entry name" value="SET"/>
    <property type="match status" value="1"/>
</dbReference>
<dbReference type="Pfam" id="PF18601">
    <property type="entry name" value="EZH2_N"/>
    <property type="match status" value="1"/>
</dbReference>
<feature type="region of interest" description="Disordered" evidence="6">
    <location>
        <begin position="763"/>
        <end position="966"/>
    </location>
</feature>
<keyword evidence="4" id="KW-0805">Transcription regulation</keyword>
<keyword evidence="5" id="KW-0804">Transcription</keyword>
<dbReference type="OrthoDB" id="6141102at2759"/>
<dbReference type="AlphaFoldDB" id="A0A1J7J4G4"/>
<evidence type="ECO:0000256" key="1">
    <source>
        <dbReference type="ARBA" id="ARBA00022603"/>
    </source>
</evidence>
<feature type="compositionally biased region" description="Basic and acidic residues" evidence="6">
    <location>
        <begin position="917"/>
        <end position="933"/>
    </location>
</feature>
<proteinExistence type="predicted"/>
<protein>
    <recommendedName>
        <fullName evidence="11">SET domain-containing protein</fullName>
    </recommendedName>
</protein>
<keyword evidence="2" id="KW-0808">Transferase</keyword>
<dbReference type="InterPro" id="IPR046341">
    <property type="entry name" value="SET_dom_sf"/>
</dbReference>
<dbReference type="Pfam" id="PF21509">
    <property type="entry name" value="Ezh2-like__CXC_fung"/>
    <property type="match status" value="1"/>
</dbReference>
<evidence type="ECO:0000259" key="8">
    <source>
        <dbReference type="PROSITE" id="PS51633"/>
    </source>
</evidence>
<dbReference type="PROSITE" id="PS51633">
    <property type="entry name" value="CXC"/>
    <property type="match status" value="1"/>
</dbReference>
<feature type="domain" description="SET" evidence="7">
    <location>
        <begin position="618"/>
        <end position="747"/>
    </location>
</feature>
<evidence type="ECO:0000256" key="3">
    <source>
        <dbReference type="ARBA" id="ARBA00022691"/>
    </source>
</evidence>
<sequence>MAPHASPASRSRWNSADQTVLTITPKRSSARKEEAFDVDKITSQLKTFATEIDKTHSRLVQFTLREIIKKPPEQRHQSASDDFADMPSIAEEPGSTSEGALRIQFKLHVGSDKHPRKKNLWFPMTFIKPTKQRVPKYRFHHVEISRNISTPNTQLRFIPFLRDLDGTEEARYYQWIEELRDMDKTDGMDTLALDPAQAKAKRIARDEYAATLHAYLEHWIEKLGLEHCNRSALIRYMASQATDDDNTITPQQKSTLLDSDIGSNSSPRSHAAAKAFTEAFDRVFGRRATLRDVLLLDEAVEALIQNKKVKEPLNSQNLRDEELLRDVEQELATYALFNCLICFGHDCEHGSMYDDDNTNSRFSISNLGRLAPLVRKRWTEQTKNNPIKSPGNAAVTLCKNECFQGPHPTAPAPPDWKPEEVKCLKSMFATLGKTSVRPECAVATILGRKCWDVRDKIVALGLSLPYTPQPPEQPKAKNVAWYDRGKKMLMADWGEQTISHDYQKRLIIDPCHHEGPCTAANKCPCVLGKLLCERFCQCSPDCCPYKFTGCACHSTGKTCVERQKEGKPCICRQLNRECDPVLCTGCGAAERANQLNAHDDALHATGCQNVAMQRGISKAVVMGQSQLDGCGYGLFTAEDISQDEFIIEYTGELINANEGVRREARRGNVFDEASNTSYLFTLLDTEGIWVDAAIYGNLSRYINHAGDEDKRGANITPKIVYVNGEFRIRFTAMRDIKTGEELFFNYGDNFPNLTKKLLEDKDAEAAGRRKPGPKRKPGRPPSKTTVAKNKQKESDFAGGPRKRGGGGGGGHPGIPPLPEDDDDDYDEYRPERVSRRGGARPGAGRKPKNPKPAASAPANEESEESALSEVEDSYVLGDEDDDVDDSDDVPLVETGRGYTLRTRKRKLGEDREEEEGMLGRDYGDVSELGRNDDSGEEEGDDEDEDEDVVDRARRKRQKPARYRADE</sequence>
<dbReference type="InterPro" id="IPR040595">
    <property type="entry name" value="EZH2_N"/>
</dbReference>
<evidence type="ECO:0000256" key="2">
    <source>
        <dbReference type="ARBA" id="ARBA00022679"/>
    </source>
</evidence>
<feature type="compositionally biased region" description="Basic residues" evidence="6">
    <location>
        <begin position="835"/>
        <end position="849"/>
    </location>
</feature>
<evidence type="ECO:0000256" key="5">
    <source>
        <dbReference type="ARBA" id="ARBA00023163"/>
    </source>
</evidence>
<dbReference type="GO" id="GO:0032259">
    <property type="term" value="P:methylation"/>
    <property type="evidence" value="ECO:0007669"/>
    <property type="project" value="UniProtKB-KW"/>
</dbReference>
<keyword evidence="1" id="KW-0489">Methyltransferase</keyword>
<accession>A0A1J7J4G4</accession>
<evidence type="ECO:0000256" key="4">
    <source>
        <dbReference type="ARBA" id="ARBA00023015"/>
    </source>
</evidence>
<dbReference type="Proteomes" id="UP000182658">
    <property type="component" value="Unassembled WGS sequence"/>
</dbReference>
<dbReference type="Pfam" id="PF00856">
    <property type="entry name" value="SET"/>
    <property type="match status" value="1"/>
</dbReference>
<keyword evidence="3" id="KW-0949">S-adenosyl-L-methionine</keyword>
<dbReference type="InterPro" id="IPR045318">
    <property type="entry name" value="EZH1/2-like"/>
</dbReference>
<feature type="compositionally biased region" description="Basic and acidic residues" evidence="6">
    <location>
        <begin position="70"/>
        <end position="79"/>
    </location>
</feature>
<evidence type="ECO:0008006" key="11">
    <source>
        <dbReference type="Google" id="ProtNLM"/>
    </source>
</evidence>
<feature type="compositionally biased region" description="Basic residues" evidence="6">
    <location>
        <begin position="952"/>
        <end position="966"/>
    </location>
</feature>
<dbReference type="InterPro" id="IPR040968">
    <property type="entry name" value="EZH2_MCSS_fung"/>
</dbReference>
<gene>
    <name evidence="9" type="ORF">CONLIGDRAFT_693034</name>
</gene>
<evidence type="ECO:0000313" key="9">
    <source>
        <dbReference type="EMBL" id="OIW24068.1"/>
    </source>
</evidence>
<dbReference type="Gene3D" id="2.170.270.10">
    <property type="entry name" value="SET domain"/>
    <property type="match status" value="1"/>
</dbReference>
<dbReference type="GO" id="GO:0005634">
    <property type="term" value="C:nucleus"/>
    <property type="evidence" value="ECO:0007669"/>
    <property type="project" value="TreeGrafter"/>
</dbReference>
<feature type="region of interest" description="Disordered" evidence="6">
    <location>
        <begin position="1"/>
        <end position="33"/>
    </location>
</feature>
<dbReference type="SMART" id="SM00317">
    <property type="entry name" value="SET"/>
    <property type="match status" value="1"/>
</dbReference>
<feature type="compositionally biased region" description="Acidic residues" evidence="6">
    <location>
        <begin position="860"/>
        <end position="890"/>
    </location>
</feature>
<dbReference type="PANTHER" id="PTHR45747:SF4">
    <property type="entry name" value="HISTONE-LYSINE N-METHYLTRANSFERASE E(Z)"/>
    <property type="match status" value="1"/>
</dbReference>
<organism evidence="9 10">
    <name type="scientific">Coniochaeta ligniaria NRRL 30616</name>
    <dbReference type="NCBI Taxonomy" id="1408157"/>
    <lineage>
        <taxon>Eukaryota</taxon>
        <taxon>Fungi</taxon>
        <taxon>Dikarya</taxon>
        <taxon>Ascomycota</taxon>
        <taxon>Pezizomycotina</taxon>
        <taxon>Sordariomycetes</taxon>
        <taxon>Sordariomycetidae</taxon>
        <taxon>Coniochaetales</taxon>
        <taxon>Coniochaetaceae</taxon>
        <taxon>Coniochaeta</taxon>
    </lineage>
</organism>
<dbReference type="InParanoid" id="A0A1J7J4G4"/>
<reference evidence="9 10" key="1">
    <citation type="submission" date="2016-10" db="EMBL/GenBank/DDBJ databases">
        <title>Draft genome sequence of Coniochaeta ligniaria NRRL30616, a lignocellulolytic fungus for bioabatement of inhibitors in plant biomass hydrolysates.</title>
        <authorList>
            <consortium name="DOE Joint Genome Institute"/>
            <person name="Jimenez D.J."/>
            <person name="Hector R.E."/>
            <person name="Riley R."/>
            <person name="Sun H."/>
            <person name="Grigoriev I.V."/>
            <person name="Van Elsas J.D."/>
            <person name="Nichols N.N."/>
        </authorList>
    </citation>
    <scope>NUCLEOTIDE SEQUENCE [LARGE SCALE GENOMIC DNA]</scope>
    <source>
        <strain evidence="9 10">NRRL 30616</strain>
    </source>
</reference>
<evidence type="ECO:0000256" key="6">
    <source>
        <dbReference type="SAM" id="MobiDB-lite"/>
    </source>
</evidence>
<dbReference type="InterPro" id="IPR001214">
    <property type="entry name" value="SET_dom"/>
</dbReference>
<dbReference type="EMBL" id="KV875105">
    <property type="protein sequence ID" value="OIW24068.1"/>
    <property type="molecule type" value="Genomic_DNA"/>
</dbReference>
<dbReference type="STRING" id="1408157.A0A1J7J4G4"/>
<feature type="region of interest" description="Disordered" evidence="6">
    <location>
        <begin position="70"/>
        <end position="97"/>
    </location>
</feature>
<dbReference type="PANTHER" id="PTHR45747">
    <property type="entry name" value="HISTONE-LYSINE N-METHYLTRANSFERASE E(Z)"/>
    <property type="match status" value="1"/>
</dbReference>
<dbReference type="InterPro" id="IPR048360">
    <property type="entry name" value="Ezh2_CXC_fung"/>
</dbReference>
<dbReference type="InterPro" id="IPR026489">
    <property type="entry name" value="CXC_dom"/>
</dbReference>